<comment type="subcellular location">
    <subcellularLocation>
        <location evidence="1">Periplasm</location>
    </subcellularLocation>
</comment>
<dbReference type="PROSITE" id="PS51318">
    <property type="entry name" value="TAT"/>
    <property type="match status" value="1"/>
</dbReference>
<feature type="chain" id="PRO_5045550638" evidence="4">
    <location>
        <begin position="21"/>
        <end position="338"/>
    </location>
</feature>
<evidence type="ECO:0000256" key="2">
    <source>
        <dbReference type="ARBA" id="ARBA00010742"/>
    </source>
</evidence>
<evidence type="ECO:0000256" key="3">
    <source>
        <dbReference type="ARBA" id="ARBA00022729"/>
    </source>
</evidence>
<feature type="signal peptide" evidence="4">
    <location>
        <begin position="1"/>
        <end position="20"/>
    </location>
</feature>
<sequence length="338" mass="36035">MPRPPLLSRRRVLQAVPALAGGGLALPGWAQTAAPVKVRYEEVVRSVLYVPMYVALGQGFFKEAGLDVGMKTSQGTDKGMAALLTGSADVVLIGPEASVYVANSESPVKPRIFAGLTATDGFLLMSRSKIEKFDWSLLKGKTVMAFRPGSNPDVFLEAALRKKGLDPKKDLKLVNNIGPAARAGAWTAGQADFAIFLEPEATALEKAGQAFAVASIGREVGPVDYTVFTATDAFLKKNPAIAQTWANVIVRAQKHVASAPAADLARQIAEFFPGMGQAELVAAIERYRGIGLWKTSPVVEKAAMESLQDMLVASGVLESAKRVPYEQFVVTEFAAKAK</sequence>
<protein>
    <submittedName>
        <fullName evidence="6">Exported protein</fullName>
    </submittedName>
</protein>
<dbReference type="RefSeq" id="WP_229883049.1">
    <property type="nucleotide sequence ID" value="NZ_BMYK01000023.1"/>
</dbReference>
<dbReference type="InterPro" id="IPR006311">
    <property type="entry name" value="TAT_signal"/>
</dbReference>
<dbReference type="Gene3D" id="3.40.190.10">
    <property type="entry name" value="Periplasmic binding protein-like II"/>
    <property type="match status" value="2"/>
</dbReference>
<evidence type="ECO:0000256" key="1">
    <source>
        <dbReference type="ARBA" id="ARBA00004418"/>
    </source>
</evidence>
<accession>A0ABQ3G8E8</accession>
<dbReference type="InterPro" id="IPR015168">
    <property type="entry name" value="SsuA/THI5"/>
</dbReference>
<reference evidence="7" key="1">
    <citation type="journal article" date="2019" name="Int. J. Syst. Evol. Microbiol.">
        <title>The Global Catalogue of Microorganisms (GCM) 10K type strain sequencing project: providing services to taxonomists for standard genome sequencing and annotation.</title>
        <authorList>
            <consortium name="The Broad Institute Genomics Platform"/>
            <consortium name="The Broad Institute Genome Sequencing Center for Infectious Disease"/>
            <person name="Wu L."/>
            <person name="Ma J."/>
        </authorList>
    </citation>
    <scope>NUCLEOTIDE SEQUENCE [LARGE SCALE GENOMIC DNA]</scope>
    <source>
        <strain evidence="7">KCTC 23314</strain>
    </source>
</reference>
<dbReference type="Proteomes" id="UP000626210">
    <property type="component" value="Unassembled WGS sequence"/>
</dbReference>
<keyword evidence="3 4" id="KW-0732">Signal</keyword>
<name>A0ABQ3G8E8_9BURK</name>
<dbReference type="Pfam" id="PF09084">
    <property type="entry name" value="NMT1"/>
    <property type="match status" value="1"/>
</dbReference>
<comment type="caution">
    <text evidence="6">The sequence shown here is derived from an EMBL/GenBank/DDBJ whole genome shotgun (WGS) entry which is preliminary data.</text>
</comment>
<proteinExistence type="inferred from homology"/>
<dbReference type="PANTHER" id="PTHR30024">
    <property type="entry name" value="ALIPHATIC SULFONATES-BINDING PROTEIN-RELATED"/>
    <property type="match status" value="1"/>
</dbReference>
<comment type="similarity">
    <text evidence="2">Belongs to the bacterial solute-binding protein SsuA/TauA family.</text>
</comment>
<evidence type="ECO:0000259" key="5">
    <source>
        <dbReference type="Pfam" id="PF09084"/>
    </source>
</evidence>
<evidence type="ECO:0000256" key="4">
    <source>
        <dbReference type="SAM" id="SignalP"/>
    </source>
</evidence>
<feature type="domain" description="SsuA/THI5-like" evidence="5">
    <location>
        <begin position="50"/>
        <end position="261"/>
    </location>
</feature>
<gene>
    <name evidence="6" type="ORF">GCM10007320_51480</name>
</gene>
<organism evidence="6 7">
    <name type="scientific">Pseudorhodoferax aquiterrae</name>
    <dbReference type="NCBI Taxonomy" id="747304"/>
    <lineage>
        <taxon>Bacteria</taxon>
        <taxon>Pseudomonadati</taxon>
        <taxon>Pseudomonadota</taxon>
        <taxon>Betaproteobacteria</taxon>
        <taxon>Burkholderiales</taxon>
        <taxon>Comamonadaceae</taxon>
    </lineage>
</organism>
<dbReference type="EMBL" id="BMYK01000023">
    <property type="protein sequence ID" value="GHC97038.1"/>
    <property type="molecule type" value="Genomic_DNA"/>
</dbReference>
<evidence type="ECO:0000313" key="6">
    <source>
        <dbReference type="EMBL" id="GHC97038.1"/>
    </source>
</evidence>
<keyword evidence="7" id="KW-1185">Reference proteome</keyword>
<evidence type="ECO:0000313" key="7">
    <source>
        <dbReference type="Proteomes" id="UP000626210"/>
    </source>
</evidence>
<dbReference type="SUPFAM" id="SSF53850">
    <property type="entry name" value="Periplasmic binding protein-like II"/>
    <property type="match status" value="1"/>
</dbReference>
<dbReference type="PANTHER" id="PTHR30024:SF47">
    <property type="entry name" value="TAURINE-BINDING PERIPLASMIC PROTEIN"/>
    <property type="match status" value="1"/>
</dbReference>